<dbReference type="InterPro" id="IPR038765">
    <property type="entry name" value="Papain-like_cys_pep_sf"/>
</dbReference>
<evidence type="ECO:0000256" key="2">
    <source>
        <dbReference type="ARBA" id="ARBA00022670"/>
    </source>
</evidence>
<dbReference type="EMBL" id="CP002738">
    <property type="protein sequence ID" value="AEF98840.1"/>
    <property type="molecule type" value="Genomic_DNA"/>
</dbReference>
<name>G0A1E7_METMM</name>
<dbReference type="PANTHER" id="PTHR47053:SF1">
    <property type="entry name" value="MUREIN DD-ENDOPEPTIDASE MEPH-RELATED"/>
    <property type="match status" value="1"/>
</dbReference>
<evidence type="ECO:0000313" key="7">
    <source>
        <dbReference type="EMBL" id="AEF98840.1"/>
    </source>
</evidence>
<feature type="signal peptide" evidence="5">
    <location>
        <begin position="1"/>
        <end position="24"/>
    </location>
</feature>
<gene>
    <name evidence="7" type="ordered locus">Metme_0395</name>
</gene>
<keyword evidence="2" id="KW-0645">Protease</keyword>
<keyword evidence="5" id="KW-0732">Signal</keyword>
<evidence type="ECO:0000256" key="1">
    <source>
        <dbReference type="ARBA" id="ARBA00007074"/>
    </source>
</evidence>
<dbReference type="GO" id="GO:0006508">
    <property type="term" value="P:proteolysis"/>
    <property type="evidence" value="ECO:0007669"/>
    <property type="project" value="UniProtKB-KW"/>
</dbReference>
<dbReference type="KEGG" id="mmt:Metme_0395"/>
<dbReference type="AlphaFoldDB" id="G0A1E7"/>
<evidence type="ECO:0000313" key="8">
    <source>
        <dbReference type="Proteomes" id="UP000008888"/>
    </source>
</evidence>
<dbReference type="Proteomes" id="UP000008888">
    <property type="component" value="Chromosome"/>
</dbReference>
<proteinExistence type="inferred from homology"/>
<dbReference type="InterPro" id="IPR000064">
    <property type="entry name" value="NLP_P60_dom"/>
</dbReference>
<keyword evidence="8" id="KW-1185">Reference proteome</keyword>
<reference evidence="7 8" key="1">
    <citation type="journal article" date="2011" name="J. Bacteriol.">
        <title>Complete Genome Sequence of the Aerobic Marine Methanotroph Methylomonas methanica MC09.</title>
        <authorList>
            <person name="Boden R."/>
            <person name="Cunliffe M."/>
            <person name="Scanlan J."/>
            <person name="Moussard H."/>
            <person name="Kits K.D."/>
            <person name="Klotz M.G."/>
            <person name="Jetten M.S."/>
            <person name="Vuilleumier S."/>
            <person name="Han J."/>
            <person name="Peters L."/>
            <person name="Mikhailova N."/>
            <person name="Teshima H."/>
            <person name="Tapia R."/>
            <person name="Kyrpides N."/>
            <person name="Ivanova N."/>
            <person name="Pagani I."/>
            <person name="Cheng J.F."/>
            <person name="Goodwin L."/>
            <person name="Han C."/>
            <person name="Hauser L."/>
            <person name="Land M.L."/>
            <person name="Lapidus A."/>
            <person name="Lucas S."/>
            <person name="Pitluck S."/>
            <person name="Woyke T."/>
            <person name="Stein L."/>
            <person name="Murrell J.C."/>
        </authorList>
    </citation>
    <scope>NUCLEOTIDE SEQUENCE [LARGE SCALE GENOMIC DNA]</scope>
    <source>
        <strain evidence="7 8">MC09</strain>
    </source>
</reference>
<dbReference type="Gene3D" id="3.90.1720.10">
    <property type="entry name" value="endopeptidase domain like (from Nostoc punctiforme)"/>
    <property type="match status" value="1"/>
</dbReference>
<sequence length="178" mass="19787">MIEFFRPKLIFSMALLLGLLSGCASTDKTPVAVPVIEQGNTRAALDALQLQGSPYVYGGASPQEGFDCSGLVVYVYNQQGLKLPRTTQSLVQQLPGVQPEQRQPGDLLFFNTQKPYSHVGIYVGNDDFVHAPSARTGRVMVSSLRNPYWRERFMAVRRPRYSPDLSLNTFDVNSCLLN</sequence>
<dbReference type="RefSeq" id="WP_013817113.1">
    <property type="nucleotide sequence ID" value="NC_015572.1"/>
</dbReference>
<feature type="domain" description="NlpC/P60" evidence="6">
    <location>
        <begin position="29"/>
        <end position="160"/>
    </location>
</feature>
<dbReference type="SUPFAM" id="SSF54001">
    <property type="entry name" value="Cysteine proteinases"/>
    <property type="match status" value="1"/>
</dbReference>
<comment type="similarity">
    <text evidence="1">Belongs to the peptidase C40 family.</text>
</comment>
<reference key="2">
    <citation type="submission" date="2011-05" db="EMBL/GenBank/DDBJ databases">
        <title>Complete genome sequence of the aerobic marine methanotroph Methylomonas methanica MC09.</title>
        <authorList>
            <person name="Boden R."/>
            <person name="Cunliffe M."/>
            <person name="Scanlan J."/>
            <person name="Moussard H."/>
            <person name="Kits K.D."/>
            <person name="Klotz M."/>
            <person name="Jetten M."/>
            <person name="Vuilleumier S."/>
            <person name="Han J."/>
            <person name="Peters L."/>
            <person name="Mikhailova N."/>
            <person name="Teshima H."/>
            <person name="Tapia R."/>
            <person name="Kyrpides N."/>
            <person name="Ivanova N."/>
            <person name="Pagani I."/>
            <person name="Cheng J.-F."/>
            <person name="Goodwin L."/>
            <person name="Han C."/>
            <person name="Hauser L."/>
            <person name="Land M."/>
            <person name="Lapidus A."/>
            <person name="Lucas S."/>
            <person name="Pitluck S."/>
            <person name="Woyke T."/>
            <person name="Stein L.Y."/>
            <person name="Murrell C."/>
        </authorList>
    </citation>
    <scope>NUCLEOTIDE SEQUENCE</scope>
    <source>
        <strain>MC09</strain>
    </source>
</reference>
<dbReference type="PANTHER" id="PTHR47053">
    <property type="entry name" value="MUREIN DD-ENDOPEPTIDASE MEPH-RELATED"/>
    <property type="match status" value="1"/>
</dbReference>
<dbReference type="OrthoDB" id="9807055at2"/>
<keyword evidence="4" id="KW-0788">Thiol protease</keyword>
<protein>
    <submittedName>
        <fullName evidence="7">NLP/P60 protein</fullName>
    </submittedName>
</protein>
<dbReference type="PROSITE" id="PS51935">
    <property type="entry name" value="NLPC_P60"/>
    <property type="match status" value="1"/>
</dbReference>
<dbReference type="eggNOG" id="COG0791">
    <property type="taxonomic scope" value="Bacteria"/>
</dbReference>
<accession>G0A1E7</accession>
<dbReference type="MEROPS" id="C40.006"/>
<keyword evidence="3" id="KW-0378">Hydrolase</keyword>
<reference evidence="8" key="3">
    <citation type="submission" date="2011-05" db="EMBL/GenBank/DDBJ databases">
        <title>Complete sequence of Methylomonas methanica MC09.</title>
        <authorList>
            <consortium name="US DOE Joint Genome Institute"/>
            <person name="Lucas S."/>
            <person name="Han J."/>
            <person name="Lapidus A."/>
            <person name="Cheng J.-F."/>
            <person name="Goodwin L."/>
            <person name="Pitluck S."/>
            <person name="Peters L."/>
            <person name="Mikhailova N."/>
            <person name="Teshima H."/>
            <person name="Han C."/>
            <person name="Tapia R."/>
            <person name="Land M."/>
            <person name="Hauser L."/>
            <person name="Kyrpides N."/>
            <person name="Ivanova N."/>
            <person name="Pagani I."/>
            <person name="Stein L."/>
            <person name="Woyke T."/>
        </authorList>
    </citation>
    <scope>NUCLEOTIDE SEQUENCE [LARGE SCALE GENOMIC DNA]</scope>
    <source>
        <strain evidence="8">MC09</strain>
    </source>
</reference>
<dbReference type="STRING" id="857087.Metme_0395"/>
<dbReference type="InterPro" id="IPR051202">
    <property type="entry name" value="Peptidase_C40"/>
</dbReference>
<evidence type="ECO:0000256" key="3">
    <source>
        <dbReference type="ARBA" id="ARBA00022801"/>
    </source>
</evidence>
<evidence type="ECO:0000259" key="6">
    <source>
        <dbReference type="PROSITE" id="PS51935"/>
    </source>
</evidence>
<organism evidence="7 8">
    <name type="scientific">Methylomonas methanica (strain DSM 25384 / MC09)</name>
    <dbReference type="NCBI Taxonomy" id="857087"/>
    <lineage>
        <taxon>Bacteria</taxon>
        <taxon>Pseudomonadati</taxon>
        <taxon>Pseudomonadota</taxon>
        <taxon>Gammaproteobacteria</taxon>
        <taxon>Methylococcales</taxon>
        <taxon>Methylococcaceae</taxon>
        <taxon>Methylomonas</taxon>
    </lineage>
</organism>
<dbReference type="Pfam" id="PF00877">
    <property type="entry name" value="NLPC_P60"/>
    <property type="match status" value="1"/>
</dbReference>
<dbReference type="HOGENOM" id="CLU_016043_8_0_6"/>
<feature type="chain" id="PRO_5003396361" evidence="5">
    <location>
        <begin position="25"/>
        <end position="178"/>
    </location>
</feature>
<dbReference type="GO" id="GO:0008234">
    <property type="term" value="F:cysteine-type peptidase activity"/>
    <property type="evidence" value="ECO:0007669"/>
    <property type="project" value="UniProtKB-KW"/>
</dbReference>
<evidence type="ECO:0000256" key="5">
    <source>
        <dbReference type="SAM" id="SignalP"/>
    </source>
</evidence>
<dbReference type="PROSITE" id="PS51257">
    <property type="entry name" value="PROKAR_LIPOPROTEIN"/>
    <property type="match status" value="1"/>
</dbReference>
<evidence type="ECO:0000256" key="4">
    <source>
        <dbReference type="ARBA" id="ARBA00022807"/>
    </source>
</evidence>